<proteinExistence type="predicted"/>
<organism evidence="1 2">
    <name type="scientific">Crucibulum laeve</name>
    <dbReference type="NCBI Taxonomy" id="68775"/>
    <lineage>
        <taxon>Eukaryota</taxon>
        <taxon>Fungi</taxon>
        <taxon>Dikarya</taxon>
        <taxon>Basidiomycota</taxon>
        <taxon>Agaricomycotina</taxon>
        <taxon>Agaricomycetes</taxon>
        <taxon>Agaricomycetidae</taxon>
        <taxon>Agaricales</taxon>
        <taxon>Agaricineae</taxon>
        <taxon>Nidulariaceae</taxon>
        <taxon>Crucibulum</taxon>
    </lineage>
</organism>
<dbReference type="EMBL" id="ML213654">
    <property type="protein sequence ID" value="TFK33128.1"/>
    <property type="molecule type" value="Genomic_DNA"/>
</dbReference>
<evidence type="ECO:0000313" key="1">
    <source>
        <dbReference type="EMBL" id="TFK33128.1"/>
    </source>
</evidence>
<dbReference type="AlphaFoldDB" id="A0A5C3LK49"/>
<gene>
    <name evidence="1" type="ORF">BDQ12DRAFT_615764</name>
</gene>
<accession>A0A5C3LK49</accession>
<sequence>GCKVLPPCAQIKIVGHGIGARKQIEIVAFPGGYNDNDKDIFDPVVHCAFPPFPSLC</sequence>
<dbReference type="Proteomes" id="UP000308652">
    <property type="component" value="Unassembled WGS sequence"/>
</dbReference>
<feature type="non-terminal residue" evidence="1">
    <location>
        <position position="1"/>
    </location>
</feature>
<protein>
    <submittedName>
        <fullName evidence="1">Uncharacterized protein</fullName>
    </submittedName>
</protein>
<evidence type="ECO:0000313" key="2">
    <source>
        <dbReference type="Proteomes" id="UP000308652"/>
    </source>
</evidence>
<reference evidence="1 2" key="1">
    <citation type="journal article" date="2019" name="Nat. Ecol. Evol.">
        <title>Megaphylogeny resolves global patterns of mushroom evolution.</title>
        <authorList>
            <person name="Varga T."/>
            <person name="Krizsan K."/>
            <person name="Foldi C."/>
            <person name="Dima B."/>
            <person name="Sanchez-Garcia M."/>
            <person name="Sanchez-Ramirez S."/>
            <person name="Szollosi G.J."/>
            <person name="Szarkandi J.G."/>
            <person name="Papp V."/>
            <person name="Albert L."/>
            <person name="Andreopoulos W."/>
            <person name="Angelini C."/>
            <person name="Antonin V."/>
            <person name="Barry K.W."/>
            <person name="Bougher N.L."/>
            <person name="Buchanan P."/>
            <person name="Buyck B."/>
            <person name="Bense V."/>
            <person name="Catcheside P."/>
            <person name="Chovatia M."/>
            <person name="Cooper J."/>
            <person name="Damon W."/>
            <person name="Desjardin D."/>
            <person name="Finy P."/>
            <person name="Geml J."/>
            <person name="Haridas S."/>
            <person name="Hughes K."/>
            <person name="Justo A."/>
            <person name="Karasinski D."/>
            <person name="Kautmanova I."/>
            <person name="Kiss B."/>
            <person name="Kocsube S."/>
            <person name="Kotiranta H."/>
            <person name="LaButti K.M."/>
            <person name="Lechner B.E."/>
            <person name="Liimatainen K."/>
            <person name="Lipzen A."/>
            <person name="Lukacs Z."/>
            <person name="Mihaltcheva S."/>
            <person name="Morgado L.N."/>
            <person name="Niskanen T."/>
            <person name="Noordeloos M.E."/>
            <person name="Ohm R.A."/>
            <person name="Ortiz-Santana B."/>
            <person name="Ovrebo C."/>
            <person name="Racz N."/>
            <person name="Riley R."/>
            <person name="Savchenko A."/>
            <person name="Shiryaev A."/>
            <person name="Soop K."/>
            <person name="Spirin V."/>
            <person name="Szebenyi C."/>
            <person name="Tomsovsky M."/>
            <person name="Tulloss R.E."/>
            <person name="Uehling J."/>
            <person name="Grigoriev I.V."/>
            <person name="Vagvolgyi C."/>
            <person name="Papp T."/>
            <person name="Martin F.M."/>
            <person name="Miettinen O."/>
            <person name="Hibbett D.S."/>
            <person name="Nagy L.G."/>
        </authorList>
    </citation>
    <scope>NUCLEOTIDE SEQUENCE [LARGE SCALE GENOMIC DNA]</scope>
    <source>
        <strain evidence="1 2">CBS 166.37</strain>
    </source>
</reference>
<keyword evidence="2" id="KW-1185">Reference proteome</keyword>
<name>A0A5C3LK49_9AGAR</name>